<evidence type="ECO:0000313" key="3">
    <source>
        <dbReference type="Proteomes" id="UP001196408"/>
    </source>
</evidence>
<gene>
    <name evidence="1" type="ORF">KSV97_07805</name>
    <name evidence="2" type="ORF">KSW06_09150</name>
</gene>
<dbReference type="EMBL" id="JAHOEF010000050">
    <property type="protein sequence ID" value="MBV3383121.1"/>
    <property type="molecule type" value="Genomic_DNA"/>
</dbReference>
<dbReference type="InterPro" id="IPR007497">
    <property type="entry name" value="SIMPL/DUF541"/>
</dbReference>
<dbReference type="AlphaFoldDB" id="A0AAW4MS42"/>
<evidence type="ECO:0000313" key="1">
    <source>
        <dbReference type="EMBL" id="MBV3383121.1"/>
    </source>
</evidence>
<evidence type="ECO:0000313" key="2">
    <source>
        <dbReference type="EMBL" id="MBV3393410.1"/>
    </source>
</evidence>
<dbReference type="PANTHER" id="PTHR34387:SF2">
    <property type="entry name" value="SLR1258 PROTEIN"/>
    <property type="match status" value="1"/>
</dbReference>
<comment type="caution">
    <text evidence="1">The sequence shown here is derived from an EMBL/GenBank/DDBJ whole genome shotgun (WGS) entry which is preliminary data.</text>
</comment>
<dbReference type="Proteomes" id="UP001196408">
    <property type="component" value="Unassembled WGS sequence"/>
</dbReference>
<keyword evidence="4" id="KW-1185">Reference proteome</keyword>
<organism evidence="1 3">
    <name type="scientific">Catenibacterium mitsuokai</name>
    <dbReference type="NCBI Taxonomy" id="100886"/>
    <lineage>
        <taxon>Bacteria</taxon>
        <taxon>Bacillati</taxon>
        <taxon>Bacillota</taxon>
        <taxon>Erysipelotrichia</taxon>
        <taxon>Erysipelotrichales</taxon>
        <taxon>Coprobacillaceae</taxon>
        <taxon>Catenibacterium</taxon>
    </lineage>
</organism>
<protein>
    <submittedName>
        <fullName evidence="1">SIMPL domain-containing protein</fullName>
    </submittedName>
</protein>
<dbReference type="Proteomes" id="UP001197492">
    <property type="component" value="Unassembled WGS sequence"/>
</dbReference>
<dbReference type="RefSeq" id="WP_217747891.1">
    <property type="nucleotide sequence ID" value="NZ_JAHOEB010000046.1"/>
</dbReference>
<dbReference type="EMBL" id="JAHOEL010000071">
    <property type="protein sequence ID" value="MBV3393410.1"/>
    <property type="molecule type" value="Genomic_DNA"/>
</dbReference>
<name>A0AAW4MS42_9FIRM</name>
<dbReference type="InterPro" id="IPR052022">
    <property type="entry name" value="26kDa_periplasmic_antigen"/>
</dbReference>
<accession>A0AAW4MS42</accession>
<dbReference type="Pfam" id="PF04402">
    <property type="entry name" value="SIMPL"/>
    <property type="match status" value="1"/>
</dbReference>
<evidence type="ECO:0000313" key="4">
    <source>
        <dbReference type="Proteomes" id="UP001197492"/>
    </source>
</evidence>
<reference evidence="1 4" key="1">
    <citation type="submission" date="2021-06" db="EMBL/GenBank/DDBJ databases">
        <title>Collection of gut derived symbiotic bacterial strains cultured from healthy donors.</title>
        <authorList>
            <person name="Lin H."/>
            <person name="Littmann E."/>
            <person name="Pamer E.G."/>
        </authorList>
    </citation>
    <scope>NUCLEOTIDE SEQUENCE</scope>
    <source>
        <strain evidence="2 4">MSK.21.70</strain>
        <strain evidence="1">MSK.21.82</strain>
    </source>
</reference>
<proteinExistence type="predicted"/>
<dbReference type="GO" id="GO:0006974">
    <property type="term" value="P:DNA damage response"/>
    <property type="evidence" value="ECO:0007669"/>
    <property type="project" value="TreeGrafter"/>
</dbReference>
<sequence>MDKTMKITGKGKVSVKPDIIRLNMTMEESYKEYELTLRQSSETIKILKELFVSLGFKNDDLKTRSFDINTKYESYKAKDQSWKKRLIGYTYTHHMLIEFDADNKKLGEILYALAHSVITLEISIEYTVSDPEKHKDKLLKNAIEDSKHKAEVLANAADVELGDIVSIDYSWGEISFVSEPIQNFAFASAEKTMGSPGYDIDIKADDIDVTDTVTVIWKIK</sequence>
<dbReference type="PANTHER" id="PTHR34387">
    <property type="entry name" value="SLR1258 PROTEIN"/>
    <property type="match status" value="1"/>
</dbReference>